<organism evidence="6">
    <name type="scientific">termite gut metagenome</name>
    <dbReference type="NCBI Taxonomy" id="433724"/>
    <lineage>
        <taxon>unclassified sequences</taxon>
        <taxon>metagenomes</taxon>
        <taxon>organismal metagenomes</taxon>
    </lineage>
</organism>
<dbReference type="PANTHER" id="PTHR46323">
    <property type="entry name" value="BETA-GALACTOSIDASE"/>
    <property type="match status" value="1"/>
</dbReference>
<evidence type="ECO:0000256" key="3">
    <source>
        <dbReference type="ARBA" id="ARBA00022801"/>
    </source>
</evidence>
<sequence>MTPFPDSYYQGFKPELIKGVNRHEINSDKGYYLTREDMVRDIQLMKELNINAVRTCHYPNDPLFYDLCDEYGIYVLDEANLESHGMRYAEKCLAKNPLFLDAHLERTSRMVFRDFNHPSVVLWS</sequence>
<dbReference type="InterPro" id="IPR006103">
    <property type="entry name" value="Glyco_hydro_2_cat"/>
</dbReference>
<dbReference type="Gene3D" id="3.20.20.80">
    <property type="entry name" value="Glycosidases"/>
    <property type="match status" value="1"/>
</dbReference>
<dbReference type="PROSITE" id="PS00719">
    <property type="entry name" value="GLYCOSYL_HYDROL_F2_1"/>
    <property type="match status" value="1"/>
</dbReference>
<dbReference type="EMBL" id="SNRY01003297">
    <property type="protein sequence ID" value="KAA6321493.1"/>
    <property type="molecule type" value="Genomic_DNA"/>
</dbReference>
<feature type="domain" description="Glycoside hydrolase family 2 catalytic" evidence="5">
    <location>
        <begin position="13"/>
        <end position="124"/>
    </location>
</feature>
<comment type="catalytic activity">
    <reaction evidence="1">
        <text>Hydrolysis of terminal non-reducing beta-D-galactose residues in beta-D-galactosides.</text>
        <dbReference type="EC" id="3.2.1.23"/>
    </reaction>
</comment>
<protein>
    <recommendedName>
        <fullName evidence="2">beta-galactosidase</fullName>
        <ecNumber evidence="2">3.2.1.23</ecNumber>
    </recommendedName>
</protein>
<evidence type="ECO:0000259" key="5">
    <source>
        <dbReference type="Pfam" id="PF02836"/>
    </source>
</evidence>
<dbReference type="InterPro" id="IPR017853">
    <property type="entry name" value="GH"/>
</dbReference>
<dbReference type="Pfam" id="PF02836">
    <property type="entry name" value="Glyco_hydro_2_C"/>
    <property type="match status" value="1"/>
</dbReference>
<dbReference type="EC" id="3.2.1.23" evidence="2"/>
<dbReference type="SUPFAM" id="SSF51445">
    <property type="entry name" value="(Trans)glycosidases"/>
    <property type="match status" value="1"/>
</dbReference>
<dbReference type="GO" id="GO:0004565">
    <property type="term" value="F:beta-galactosidase activity"/>
    <property type="evidence" value="ECO:0007669"/>
    <property type="project" value="UniProtKB-EC"/>
</dbReference>
<accession>A0A5J4QLF9</accession>
<evidence type="ECO:0000256" key="4">
    <source>
        <dbReference type="ARBA" id="ARBA00023295"/>
    </source>
</evidence>
<keyword evidence="4 6" id="KW-0326">Glycosidase</keyword>
<dbReference type="AlphaFoldDB" id="A0A5J4QLF9"/>
<dbReference type="InterPro" id="IPR050347">
    <property type="entry name" value="Bact_Beta-galactosidase"/>
</dbReference>
<dbReference type="InterPro" id="IPR006101">
    <property type="entry name" value="Glyco_hydro_2"/>
</dbReference>
<gene>
    <name evidence="6" type="ORF">EZS27_028863</name>
</gene>
<dbReference type="GO" id="GO:0005990">
    <property type="term" value="P:lactose catabolic process"/>
    <property type="evidence" value="ECO:0007669"/>
    <property type="project" value="TreeGrafter"/>
</dbReference>
<reference evidence="6" key="1">
    <citation type="submission" date="2019-03" db="EMBL/GenBank/DDBJ databases">
        <title>Single cell metagenomics reveals metabolic interactions within the superorganism composed of flagellate Streblomastix strix and complex community of Bacteroidetes bacteria on its surface.</title>
        <authorList>
            <person name="Treitli S.C."/>
            <person name="Kolisko M."/>
            <person name="Husnik F."/>
            <person name="Keeling P."/>
            <person name="Hampl V."/>
        </authorList>
    </citation>
    <scope>NUCLEOTIDE SEQUENCE</scope>
    <source>
        <strain evidence="6">STM</strain>
    </source>
</reference>
<dbReference type="GO" id="GO:0009341">
    <property type="term" value="C:beta-galactosidase complex"/>
    <property type="evidence" value="ECO:0007669"/>
    <property type="project" value="TreeGrafter"/>
</dbReference>
<comment type="caution">
    <text evidence="6">The sequence shown here is derived from an EMBL/GenBank/DDBJ whole genome shotgun (WGS) entry which is preliminary data.</text>
</comment>
<dbReference type="PANTHER" id="PTHR46323:SF2">
    <property type="entry name" value="BETA-GALACTOSIDASE"/>
    <property type="match status" value="1"/>
</dbReference>
<keyword evidence="3 6" id="KW-0378">Hydrolase</keyword>
<proteinExistence type="predicted"/>
<evidence type="ECO:0000313" key="6">
    <source>
        <dbReference type="EMBL" id="KAA6321493.1"/>
    </source>
</evidence>
<evidence type="ECO:0000256" key="2">
    <source>
        <dbReference type="ARBA" id="ARBA00012756"/>
    </source>
</evidence>
<dbReference type="InterPro" id="IPR023230">
    <property type="entry name" value="Glyco_hydro_2_CS"/>
</dbReference>
<feature type="non-terminal residue" evidence="6">
    <location>
        <position position="124"/>
    </location>
</feature>
<name>A0A5J4QLF9_9ZZZZ</name>
<dbReference type="PRINTS" id="PR00132">
    <property type="entry name" value="GLHYDRLASE2"/>
</dbReference>
<evidence type="ECO:0000256" key="1">
    <source>
        <dbReference type="ARBA" id="ARBA00001412"/>
    </source>
</evidence>